<organism evidence="8 9">
    <name type="scientific">Leersia perrieri</name>
    <dbReference type="NCBI Taxonomy" id="77586"/>
    <lineage>
        <taxon>Eukaryota</taxon>
        <taxon>Viridiplantae</taxon>
        <taxon>Streptophyta</taxon>
        <taxon>Embryophyta</taxon>
        <taxon>Tracheophyta</taxon>
        <taxon>Spermatophyta</taxon>
        <taxon>Magnoliopsida</taxon>
        <taxon>Liliopsida</taxon>
        <taxon>Poales</taxon>
        <taxon>Poaceae</taxon>
        <taxon>BOP clade</taxon>
        <taxon>Oryzoideae</taxon>
        <taxon>Oryzeae</taxon>
        <taxon>Oryzinae</taxon>
        <taxon>Leersia</taxon>
    </lineage>
</organism>
<evidence type="ECO:0000256" key="3">
    <source>
        <dbReference type="ARBA" id="ARBA00023125"/>
    </source>
</evidence>
<evidence type="ECO:0000313" key="9">
    <source>
        <dbReference type="Proteomes" id="UP000032180"/>
    </source>
</evidence>
<feature type="region of interest" description="Disordered" evidence="6">
    <location>
        <begin position="745"/>
        <end position="771"/>
    </location>
</feature>
<dbReference type="HOGENOM" id="CLU_004698_0_0_1"/>
<feature type="compositionally biased region" description="Basic and acidic residues" evidence="6">
    <location>
        <begin position="960"/>
        <end position="975"/>
    </location>
</feature>
<feature type="domain" description="TF-B3" evidence="7">
    <location>
        <begin position="113"/>
        <end position="206"/>
    </location>
</feature>
<dbReference type="PROSITE" id="PS50863">
    <property type="entry name" value="B3"/>
    <property type="match status" value="6"/>
</dbReference>
<dbReference type="GO" id="GO:0003677">
    <property type="term" value="F:DNA binding"/>
    <property type="evidence" value="ECO:0007669"/>
    <property type="project" value="UniProtKB-KW"/>
</dbReference>
<sequence>MHFGSLSITRQWGPRVSPLLSSSSSSTLPPNLSVCLGGVAITGCRRRRPSVAADAAVEWDAPRTPHGRHGLVRRLNHPLFRVGNSVEMAGSGSRMKKSCDCCQTYLGHLGGKMNCFLRRMTADSRRSMILPDKFANHFGGNISGTIKLQAPNCILYVVEVTVCMNKTVLKCGWEAFVAAHRIEENDYLFFSHLGNSRFEVLILDSDGCEKVFSCTGIKNNCSMKEKSVDAVSISSSSCDDTVQSSESEGFARYQKGSFSRKDSPSEHESVDSGDLQTSQEPYTLSRFSYLSDVQKERVDALIQKIQPKITVFVAIMRKSNVQLPAPLLVIASRYAALHFPHESRNVTLQRPCKSKKWHPTFYKRNEKSINILRGYWSYFVQDNRVQENDICVFVPTKDAGNFIFTVHLLRAAATYSMGGTGVDRIGSSVGITHAMKSSSDIIVKEEPIEADDVSLENSRNGVSDESVESEDTEGPADPPCIVPSASKSRLSSLQKNIVNEKVKSIQSKVPIYVAVMNKTNIGLSSCRSQLEFGAQYAAAVHLPDRRQTVLLERSGKRWATVMHVNNARSTRRFLINGWSRFVRDNRLRVGDICLFELKTRERKKLTMAVHTISSKQSLAPVAKNTWNIWGGKMSYFLRQMTADSMRSMILPSRYVNHFGGKFPGTIKLESPNGILYVVEVIEYMNKTVLQCGWEAFVDAHRIKQNNSLLFRHIENSRFEVLILDTDDCEKVFSCAGIKNSSCAHDKAVDPADISGSSRDDTEQSSRSERSTRCKMDIFNDHKNNVNWTEVSSSSEELAQKERVVAHIKDIQPQITVFVAVMKKCNLQSPAPYLVISSRYASVHFPRESATITLQMPSKRKKWHPKFYKRKDKTDHMLRGQWKNFVHDNCLQEEDICLFAPTKGGRNFTFTVHLLRAAATHSTGGTDICKIGSNHNGMNANMASQVHLKEEPDDGENVSSESDKHGVSHESQESKDSASPSEPPYILSRARHQLSQWQKKKVEAKVRAIQSKFPIYVAIIGRISGGDGYGRICQLELGSRYAAAHLPDTNHQTVVLQCKGMIWQIKYDGWRKFVHDNRLHVGDFCLFELKEKKLTMEVHIIFNLRR</sequence>
<dbReference type="CDD" id="cd10017">
    <property type="entry name" value="B3_DNA"/>
    <property type="match status" value="6"/>
</dbReference>
<feature type="region of interest" description="Disordered" evidence="6">
    <location>
        <begin position="948"/>
        <end position="983"/>
    </location>
</feature>
<reference evidence="8 9" key="1">
    <citation type="submission" date="2012-08" db="EMBL/GenBank/DDBJ databases">
        <title>Oryza genome evolution.</title>
        <authorList>
            <person name="Wing R.A."/>
        </authorList>
    </citation>
    <scope>NUCLEOTIDE SEQUENCE</scope>
</reference>
<keyword evidence="5" id="KW-0539">Nucleus</keyword>
<dbReference type="PANTHER" id="PTHR31391:SF23">
    <property type="entry name" value="B3 DOMAIN-CONTAINING PROTEIN OS03G0619800"/>
    <property type="match status" value="1"/>
</dbReference>
<evidence type="ECO:0000256" key="4">
    <source>
        <dbReference type="ARBA" id="ARBA00023163"/>
    </source>
</evidence>
<feature type="compositionally biased region" description="Basic and acidic residues" evidence="6">
    <location>
        <begin position="259"/>
        <end position="270"/>
    </location>
</feature>
<feature type="compositionally biased region" description="Basic and acidic residues" evidence="6">
    <location>
        <begin position="757"/>
        <end position="771"/>
    </location>
</feature>
<dbReference type="InterPro" id="IPR044837">
    <property type="entry name" value="REM16-like"/>
</dbReference>
<comment type="subcellular location">
    <subcellularLocation>
        <location evidence="1">Nucleus</location>
    </subcellularLocation>
</comment>
<dbReference type="Gene3D" id="2.40.330.10">
    <property type="entry name" value="DNA-binding pseudobarrel domain"/>
    <property type="match status" value="6"/>
</dbReference>
<evidence type="ECO:0000259" key="7">
    <source>
        <dbReference type="PROSITE" id="PS50863"/>
    </source>
</evidence>
<evidence type="ECO:0000313" key="8">
    <source>
        <dbReference type="EnsemblPlants" id="LPERR03G21720.2"/>
    </source>
</evidence>
<evidence type="ECO:0000256" key="2">
    <source>
        <dbReference type="ARBA" id="ARBA00023015"/>
    </source>
</evidence>
<accession>A0A0D9VWF4</accession>
<evidence type="ECO:0000256" key="5">
    <source>
        <dbReference type="ARBA" id="ARBA00023242"/>
    </source>
</evidence>
<dbReference type="PANTHER" id="PTHR31391">
    <property type="entry name" value="B3 DOMAIN-CONTAINING PROTEIN OS11G0197600-RELATED"/>
    <property type="match status" value="1"/>
</dbReference>
<keyword evidence="4" id="KW-0804">Transcription</keyword>
<feature type="domain" description="TF-B3" evidence="7">
    <location>
        <begin position="818"/>
        <end position="917"/>
    </location>
</feature>
<proteinExistence type="predicted"/>
<dbReference type="SUPFAM" id="SSF101936">
    <property type="entry name" value="DNA-binding pseudobarrel domain"/>
    <property type="match status" value="6"/>
</dbReference>
<keyword evidence="2" id="KW-0805">Transcription regulation</keyword>
<evidence type="ECO:0000256" key="6">
    <source>
        <dbReference type="SAM" id="MobiDB-lite"/>
    </source>
</evidence>
<dbReference type="InterPro" id="IPR003340">
    <property type="entry name" value="B3_DNA-bd"/>
</dbReference>
<dbReference type="EnsemblPlants" id="LPERR03G21720.2">
    <property type="protein sequence ID" value="LPERR03G21720.2"/>
    <property type="gene ID" value="LPERR03G21720"/>
</dbReference>
<feature type="domain" description="TF-B3" evidence="7">
    <location>
        <begin position="1068"/>
        <end position="1103"/>
    </location>
</feature>
<evidence type="ECO:0000256" key="1">
    <source>
        <dbReference type="ARBA" id="ARBA00004123"/>
    </source>
</evidence>
<feature type="domain" description="TF-B3" evidence="7">
    <location>
        <begin position="313"/>
        <end position="412"/>
    </location>
</feature>
<protein>
    <recommendedName>
        <fullName evidence="7">TF-B3 domain-containing protein</fullName>
    </recommendedName>
</protein>
<dbReference type="SMART" id="SM01019">
    <property type="entry name" value="B3"/>
    <property type="match status" value="6"/>
</dbReference>
<dbReference type="InterPro" id="IPR015300">
    <property type="entry name" value="DNA-bd_pseudobarrel_sf"/>
</dbReference>
<dbReference type="AlphaFoldDB" id="A0A0D9VWF4"/>
<keyword evidence="9" id="KW-1185">Reference proteome</keyword>
<feature type="region of interest" description="Disordered" evidence="6">
    <location>
        <begin position="451"/>
        <end position="479"/>
    </location>
</feature>
<dbReference type="GO" id="GO:0005634">
    <property type="term" value="C:nucleus"/>
    <property type="evidence" value="ECO:0007669"/>
    <property type="project" value="UniProtKB-SubCell"/>
</dbReference>
<dbReference type="Proteomes" id="UP000032180">
    <property type="component" value="Chromosome 3"/>
</dbReference>
<dbReference type="Gramene" id="LPERR03G21720.2">
    <property type="protein sequence ID" value="LPERR03G21720.2"/>
    <property type="gene ID" value="LPERR03G21720"/>
</dbReference>
<feature type="compositionally biased region" description="Acidic residues" evidence="6">
    <location>
        <begin position="465"/>
        <end position="474"/>
    </location>
</feature>
<name>A0A0D9VWF4_9ORYZ</name>
<feature type="domain" description="TF-B3" evidence="7">
    <location>
        <begin position="549"/>
        <end position="613"/>
    </location>
</feature>
<reference evidence="9" key="2">
    <citation type="submission" date="2013-12" db="EMBL/GenBank/DDBJ databases">
        <authorList>
            <person name="Yu Y."/>
            <person name="Lee S."/>
            <person name="de Baynast K."/>
            <person name="Wissotski M."/>
            <person name="Liu L."/>
            <person name="Talag J."/>
            <person name="Goicoechea J."/>
            <person name="Angelova A."/>
            <person name="Jetty R."/>
            <person name="Kudrna D."/>
            <person name="Golser W."/>
            <person name="Rivera L."/>
            <person name="Zhang J."/>
            <person name="Wing R."/>
        </authorList>
    </citation>
    <scope>NUCLEOTIDE SEQUENCE</scope>
</reference>
<feature type="domain" description="TF-B3" evidence="7">
    <location>
        <begin position="633"/>
        <end position="726"/>
    </location>
</feature>
<reference evidence="8" key="3">
    <citation type="submission" date="2015-04" db="UniProtKB">
        <authorList>
            <consortium name="EnsemblPlants"/>
        </authorList>
    </citation>
    <scope>IDENTIFICATION</scope>
</reference>
<dbReference type="Pfam" id="PF02362">
    <property type="entry name" value="B3"/>
    <property type="match status" value="6"/>
</dbReference>
<keyword evidence="3" id="KW-0238">DNA-binding</keyword>
<feature type="region of interest" description="Disordered" evidence="6">
    <location>
        <begin position="254"/>
        <end position="277"/>
    </location>
</feature>